<dbReference type="AlphaFoldDB" id="V5G0M4"/>
<accession>V5G0M4</accession>
<protein>
    <submittedName>
        <fullName evidence="1">Uncharacterized protein</fullName>
    </submittedName>
</protein>
<sequence>MINVTLNTSASVNFSNNPSCRSYNFRKADYPGLYNAMLGIDWSFLSDINNVENACKEFYSTLNSVLNQFVPIYNTKTKNNFPKWYTTKIKNNIRLKNTYRRQYKYRKNPHFLQEFKRLRTLIKTLTFCK</sequence>
<feature type="non-terminal residue" evidence="1">
    <location>
        <position position="129"/>
    </location>
</feature>
<name>V5G0M4_ANOGL</name>
<evidence type="ECO:0000313" key="1">
    <source>
        <dbReference type="EMBL" id="JAB63555.1"/>
    </source>
</evidence>
<dbReference type="EMBL" id="GALX01004911">
    <property type="protein sequence ID" value="JAB63555.1"/>
    <property type="molecule type" value="Transcribed_RNA"/>
</dbReference>
<proteinExistence type="predicted"/>
<organism evidence="1">
    <name type="scientific">Anoplophora glabripennis</name>
    <name type="common">Asian longhorn beetle</name>
    <name type="synonym">Anoplophora nobilis</name>
    <dbReference type="NCBI Taxonomy" id="217634"/>
    <lineage>
        <taxon>Eukaryota</taxon>
        <taxon>Metazoa</taxon>
        <taxon>Ecdysozoa</taxon>
        <taxon>Arthropoda</taxon>
        <taxon>Hexapoda</taxon>
        <taxon>Insecta</taxon>
        <taxon>Pterygota</taxon>
        <taxon>Neoptera</taxon>
        <taxon>Endopterygota</taxon>
        <taxon>Coleoptera</taxon>
        <taxon>Polyphaga</taxon>
        <taxon>Cucujiformia</taxon>
        <taxon>Chrysomeloidea</taxon>
        <taxon>Cerambycidae</taxon>
        <taxon>Lamiinae</taxon>
        <taxon>Lamiini</taxon>
        <taxon>Anoplophora</taxon>
    </lineage>
</organism>
<reference evidence="1" key="1">
    <citation type="submission" date="2013-07" db="EMBL/GenBank/DDBJ databases">
        <title>Midgut Transcriptome Profiling of Anoplphora glabripennis, a Lignocellulose Degrading, Wood-Boring Cerambycid.</title>
        <authorList>
            <person name="Scully E.D."/>
            <person name="Hoover K."/>
            <person name="Carlson J.E."/>
            <person name="Tien M."/>
            <person name="Geib S.M."/>
        </authorList>
    </citation>
    <scope>NUCLEOTIDE SEQUENCE</scope>
</reference>